<organism evidence="9">
    <name type="scientific">Macrococcus psychrotolerans</name>
    <dbReference type="NCBI Taxonomy" id="3039389"/>
    <lineage>
        <taxon>Bacteria</taxon>
        <taxon>Bacillati</taxon>
        <taxon>Bacillota</taxon>
        <taxon>Bacilli</taxon>
        <taxon>Bacillales</taxon>
        <taxon>Staphylococcaceae</taxon>
        <taxon>Macrococcus</taxon>
    </lineage>
</organism>
<sequence length="449" mass="49811">MMMTKLLMRLTPQQGIVLYYLVAIFISFLLLRIPYVHKEGITISYIDSLFVAVSGISVTGLSPVSIVDTYSTFGQMIIIFILNLGGIGVMAMGTLLWVILGKKIGMRERQLIMVDHNQYKMSGVVTLILEIVKTMLVIELCGALMLAFYFYKDMDSITKALFHGMFAAVSATTNGGLDITGDSLNSYANDYFVQTITMFLIVLGAIGFPVLIEVKSYLTNKIPNFRLSLFAKLTIVTYMLLFILGTLTIYVFEYHHAFKSISWHKALFYAMFQSATTRSAGLTTIDLTQLTDATQFFMSGLMFIGSSPSSVGGGIRTTTFAILILFLINYSNGRNSIKVFNKEIDPIDINRAFAVMVLATLICFNGLLLILSFENGKYGLLEIFFEVMSAFGTCGLSLGITADLSNLSKLVIMVLMFIGRVGLISFIIMLGGKAEPEKFRYPKERIMIG</sequence>
<dbReference type="PANTHER" id="PTHR32024">
    <property type="entry name" value="TRK SYSTEM POTASSIUM UPTAKE PROTEIN TRKG-RELATED"/>
    <property type="match status" value="1"/>
</dbReference>
<feature type="transmembrane region" description="Helical" evidence="8">
    <location>
        <begin position="191"/>
        <end position="212"/>
    </location>
</feature>
<evidence type="ECO:0000256" key="4">
    <source>
        <dbReference type="ARBA" id="ARBA00022692"/>
    </source>
</evidence>
<feature type="transmembrane region" description="Helical" evidence="8">
    <location>
        <begin position="45"/>
        <end position="67"/>
    </location>
</feature>
<evidence type="ECO:0000256" key="3">
    <source>
        <dbReference type="ARBA" id="ARBA00022475"/>
    </source>
</evidence>
<dbReference type="Pfam" id="PF02386">
    <property type="entry name" value="TrkH"/>
    <property type="match status" value="1"/>
</dbReference>
<dbReference type="RefSeq" id="WP_241427492.1">
    <property type="nucleotide sequence ID" value="NZ_CP124577.1"/>
</dbReference>
<dbReference type="GO" id="GO:0030001">
    <property type="term" value="P:metal ion transport"/>
    <property type="evidence" value="ECO:0007669"/>
    <property type="project" value="UniProtKB-ARBA"/>
</dbReference>
<keyword evidence="3" id="KW-1003">Cell membrane</keyword>
<dbReference type="GO" id="GO:0008324">
    <property type="term" value="F:monoatomic cation transmembrane transporter activity"/>
    <property type="evidence" value="ECO:0007669"/>
    <property type="project" value="InterPro"/>
</dbReference>
<keyword evidence="4 8" id="KW-0812">Transmembrane</keyword>
<keyword evidence="5 8" id="KW-1133">Transmembrane helix</keyword>
<feature type="transmembrane region" description="Helical" evidence="8">
    <location>
        <begin position="311"/>
        <end position="331"/>
    </location>
</feature>
<feature type="transmembrane region" description="Helical" evidence="8">
    <location>
        <begin position="379"/>
        <end position="398"/>
    </location>
</feature>
<feature type="transmembrane region" description="Helical" evidence="8">
    <location>
        <begin position="233"/>
        <end position="252"/>
    </location>
</feature>
<protein>
    <submittedName>
        <fullName evidence="9">TrkH family potassium uptake protein</fullName>
    </submittedName>
</protein>
<evidence type="ECO:0000256" key="7">
    <source>
        <dbReference type="ARBA" id="ARBA00023136"/>
    </source>
</evidence>
<dbReference type="GO" id="GO:0005886">
    <property type="term" value="C:plasma membrane"/>
    <property type="evidence" value="ECO:0007669"/>
    <property type="project" value="UniProtKB-SubCell"/>
</dbReference>
<keyword evidence="2" id="KW-0813">Transport</keyword>
<dbReference type="AlphaFoldDB" id="A0AAU6RAJ9"/>
<dbReference type="EMBL" id="CP124577">
    <property type="protein sequence ID" value="WZE67352.1"/>
    <property type="molecule type" value="Genomic_DNA"/>
</dbReference>
<evidence type="ECO:0000256" key="5">
    <source>
        <dbReference type="ARBA" id="ARBA00022989"/>
    </source>
</evidence>
<evidence type="ECO:0000256" key="1">
    <source>
        <dbReference type="ARBA" id="ARBA00004651"/>
    </source>
</evidence>
<comment type="subcellular location">
    <subcellularLocation>
        <location evidence="1">Cell membrane</location>
        <topology evidence="1">Multi-pass membrane protein</topology>
    </subcellularLocation>
</comment>
<dbReference type="PANTHER" id="PTHR32024:SF4">
    <property type="entry name" value="KTR SYSTEM POTASSIUM UPTAKE PROTEIN D"/>
    <property type="match status" value="1"/>
</dbReference>
<accession>A0AAU6RAJ9</accession>
<feature type="transmembrane region" description="Helical" evidence="8">
    <location>
        <begin position="121"/>
        <end position="151"/>
    </location>
</feature>
<keyword evidence="7 8" id="KW-0472">Membrane</keyword>
<keyword evidence="6" id="KW-0406">Ion transport</keyword>
<gene>
    <name evidence="9" type="ORF">QA541_03585</name>
</gene>
<evidence type="ECO:0000256" key="2">
    <source>
        <dbReference type="ARBA" id="ARBA00022448"/>
    </source>
</evidence>
<proteinExistence type="predicted"/>
<feature type="transmembrane region" description="Helical" evidence="8">
    <location>
        <begin position="16"/>
        <end position="33"/>
    </location>
</feature>
<feature type="transmembrane region" description="Helical" evidence="8">
    <location>
        <begin position="352"/>
        <end position="373"/>
    </location>
</feature>
<evidence type="ECO:0000256" key="8">
    <source>
        <dbReference type="SAM" id="Phobius"/>
    </source>
</evidence>
<feature type="transmembrane region" description="Helical" evidence="8">
    <location>
        <begin position="73"/>
        <end position="100"/>
    </location>
</feature>
<name>A0AAU6RAJ9_9STAP</name>
<reference evidence="9" key="1">
    <citation type="submission" date="2023-04" db="EMBL/GenBank/DDBJ databases">
        <title>Macrococci isolated from food, foodproducing animals, and human clinical materials.</title>
        <authorList>
            <person name="Maslanova I."/>
            <person name="Svec P."/>
            <person name="Sedlacek I."/>
            <person name="Novakova D."/>
            <person name="Keller J.E."/>
            <person name="Schwendener S."/>
            <person name="Finstrlova A."/>
            <person name="Botka T."/>
            <person name="Kovarovic V."/>
            <person name="Petras P."/>
            <person name="Perreten V."/>
            <person name="Pantucek R."/>
        </authorList>
    </citation>
    <scope>NUCLEOTIDE SEQUENCE</scope>
    <source>
        <strain evidence="9">NRL/St 21/332</strain>
    </source>
</reference>
<evidence type="ECO:0000256" key="6">
    <source>
        <dbReference type="ARBA" id="ARBA00023065"/>
    </source>
</evidence>
<dbReference type="InterPro" id="IPR003445">
    <property type="entry name" value="Cat_transpt"/>
</dbReference>
<feature type="transmembrane region" description="Helical" evidence="8">
    <location>
        <begin position="410"/>
        <end position="432"/>
    </location>
</feature>
<evidence type="ECO:0000313" key="9">
    <source>
        <dbReference type="EMBL" id="WZE67352.1"/>
    </source>
</evidence>